<sequence>MFGQAGTRGRTYSGMHGRGRNSGGRLDVREYRRAHGAGAGNASEQGDGGLAWGGCPWAACGSTAKEGKPRESSGLDWSRIRSSWFELNVEL</sequence>
<name>A0A2I0IBR9_PUNGR</name>
<accession>A0A2I0IBR9</accession>
<evidence type="ECO:0000313" key="3">
    <source>
        <dbReference type="Proteomes" id="UP000233551"/>
    </source>
</evidence>
<dbReference type="AlphaFoldDB" id="A0A2I0IBR9"/>
<comment type="caution">
    <text evidence="2">The sequence shown here is derived from an EMBL/GenBank/DDBJ whole genome shotgun (WGS) entry which is preliminary data.</text>
</comment>
<evidence type="ECO:0000313" key="2">
    <source>
        <dbReference type="EMBL" id="PKI41434.1"/>
    </source>
</evidence>
<evidence type="ECO:0000256" key="1">
    <source>
        <dbReference type="SAM" id="MobiDB-lite"/>
    </source>
</evidence>
<proteinExistence type="predicted"/>
<reference evidence="2 3" key="1">
    <citation type="submission" date="2017-11" db="EMBL/GenBank/DDBJ databases">
        <title>De-novo sequencing of pomegranate (Punica granatum L.) genome.</title>
        <authorList>
            <person name="Akparov Z."/>
            <person name="Amiraslanov A."/>
            <person name="Hajiyeva S."/>
            <person name="Abbasov M."/>
            <person name="Kaur K."/>
            <person name="Hamwieh A."/>
            <person name="Solovyev V."/>
            <person name="Salamov A."/>
            <person name="Braich B."/>
            <person name="Kosarev P."/>
            <person name="Mahmoud A."/>
            <person name="Hajiyev E."/>
            <person name="Babayeva S."/>
            <person name="Izzatullayeva V."/>
            <person name="Mammadov A."/>
            <person name="Mammadov A."/>
            <person name="Sharifova S."/>
            <person name="Ojaghi J."/>
            <person name="Eynullazada K."/>
            <person name="Bayramov B."/>
            <person name="Abdulazimova A."/>
            <person name="Shahmuradov I."/>
        </authorList>
    </citation>
    <scope>NUCLEOTIDE SEQUENCE [LARGE SCALE GENOMIC DNA]</scope>
    <source>
        <strain evidence="3">cv. AG2017</strain>
        <tissue evidence="2">Leaf</tissue>
    </source>
</reference>
<gene>
    <name evidence="2" type="ORF">CRG98_038172</name>
</gene>
<dbReference type="Proteomes" id="UP000233551">
    <property type="component" value="Unassembled WGS sequence"/>
</dbReference>
<dbReference type="EMBL" id="PGOL01003379">
    <property type="protein sequence ID" value="PKI41434.1"/>
    <property type="molecule type" value="Genomic_DNA"/>
</dbReference>
<protein>
    <submittedName>
        <fullName evidence="2">Uncharacterized protein</fullName>
    </submittedName>
</protein>
<feature type="region of interest" description="Disordered" evidence="1">
    <location>
        <begin position="1"/>
        <end position="30"/>
    </location>
</feature>
<keyword evidence="3" id="KW-1185">Reference proteome</keyword>
<organism evidence="2 3">
    <name type="scientific">Punica granatum</name>
    <name type="common">Pomegranate</name>
    <dbReference type="NCBI Taxonomy" id="22663"/>
    <lineage>
        <taxon>Eukaryota</taxon>
        <taxon>Viridiplantae</taxon>
        <taxon>Streptophyta</taxon>
        <taxon>Embryophyta</taxon>
        <taxon>Tracheophyta</taxon>
        <taxon>Spermatophyta</taxon>
        <taxon>Magnoliopsida</taxon>
        <taxon>eudicotyledons</taxon>
        <taxon>Gunneridae</taxon>
        <taxon>Pentapetalae</taxon>
        <taxon>rosids</taxon>
        <taxon>malvids</taxon>
        <taxon>Myrtales</taxon>
        <taxon>Lythraceae</taxon>
        <taxon>Punica</taxon>
    </lineage>
</organism>